<evidence type="ECO:0000313" key="2">
    <source>
        <dbReference type="Proteomes" id="UP000182882"/>
    </source>
</evidence>
<organism evidence="1 2">
    <name type="scientific">Nitrosomonas ureae</name>
    <dbReference type="NCBI Taxonomy" id="44577"/>
    <lineage>
        <taxon>Bacteria</taxon>
        <taxon>Pseudomonadati</taxon>
        <taxon>Pseudomonadota</taxon>
        <taxon>Betaproteobacteria</taxon>
        <taxon>Nitrosomonadales</taxon>
        <taxon>Nitrosomonadaceae</taxon>
        <taxon>Nitrosomonas</taxon>
    </lineage>
</organism>
<evidence type="ECO:0000313" key="1">
    <source>
        <dbReference type="EMBL" id="SDU18371.1"/>
    </source>
</evidence>
<dbReference type="Gene3D" id="3.30.1380.10">
    <property type="match status" value="1"/>
</dbReference>
<sequence length="849" mass="97191">MVSDNTGKFVHSSRYLHIEAFDSLSLTDLELIADAEKLAQVTKGINYNVVRISENKESISFLHYPGFFDQPFPKLNASWRVELHGSGRIHNRSYADSLNPPILHRKELLLPPDHKEISKFQALTSTAETLGLFDDPSRIGFHNQWEKLIAGRGYRLIDNEFVPLGNDFSEIDGISESYTATVGEVQRHLTALVRYGFSAPIQMLVRFGFLDGSRSVFDYGCGRGDDLRGLQENGIRAIGWDPHFAPENQKKLSNIVNLGFVINVIEDINERIEALQGAYSLAQELLVVSVMLTNQYAVKGKPLYDGILTTRGTFQKFYTPSELKIFIEQNLYEESIPVAPGIFFVFKDKDAEQRFLVDRSRSRSNLLRAASQVQRASKQSKIEKDLARYIEHQALLDSIWLQWLENGREPEKSEVINLPQVLGAFGSLPRALRFLRSQKNDVILETAGRLRQNDLLVYFALGMFEKRKPYRHLDPQLQRDIKAHFADYGSAQLEARELLFQISQPERIDAACRDAASKGLGWYIEGESLQLHSSLVERLTPILRIYVGCGAALYGDITSADLVKIHIRSGKLTLMRFDDFYGKPLPKMIHRVKILFYKQELHFFEYGEEFEPPYLYLKSRFMNEEMDSYVEQIAFDNQLEALNLFDLSDYGPNPTEFIHSLSLARWQVDGMRLIRSQSIPDLDTPCGKYFTYRDFIVCGETQARTGLPNLPKEADTHTAIYELATNILDPVIDYFGMIKLTYGFCSAELAKEISGRISPNLDQHAAHERKRNGKFICERLGAACDFIIEDEDMEEVVAWVCKNTNFDRIYFYDSERPIHVSWSPESSRQMTRMKLSSNGKRIPRTVIMD</sequence>
<proteinExistence type="predicted"/>
<keyword evidence="1" id="KW-0489">Methyltransferase</keyword>
<gene>
    <name evidence="1" type="ORF">SAMN05216406_13122</name>
</gene>
<dbReference type="SUPFAM" id="SSF55166">
    <property type="entry name" value="Hedgehog/DD-peptidase"/>
    <property type="match status" value="1"/>
</dbReference>
<dbReference type="AlphaFoldDB" id="A0A1H2GG23"/>
<dbReference type="KEGG" id="nur:ATY38_07690"/>
<dbReference type="GO" id="GO:0008168">
    <property type="term" value="F:methyltransferase activity"/>
    <property type="evidence" value="ECO:0007669"/>
    <property type="project" value="UniProtKB-KW"/>
</dbReference>
<dbReference type="Proteomes" id="UP000182882">
    <property type="component" value="Unassembled WGS sequence"/>
</dbReference>
<dbReference type="RefSeq" id="WP_062558794.1">
    <property type="nucleotide sequence ID" value="NZ_CP013341.1"/>
</dbReference>
<keyword evidence="2" id="KW-1185">Reference proteome</keyword>
<dbReference type="InterPro" id="IPR024019">
    <property type="entry name" value="CHP04096"/>
</dbReference>
<dbReference type="InterPro" id="IPR009045">
    <property type="entry name" value="Zn_M74/Hedgehog-like"/>
</dbReference>
<protein>
    <submittedName>
        <fullName evidence="1">DNA phosphorothioation-associated putative methyltransferase</fullName>
    </submittedName>
</protein>
<reference evidence="2" key="1">
    <citation type="submission" date="2016-10" db="EMBL/GenBank/DDBJ databases">
        <authorList>
            <person name="Varghese N."/>
            <person name="Submissions S."/>
        </authorList>
    </citation>
    <scope>NUCLEOTIDE SEQUENCE [LARGE SCALE GENOMIC DNA]</scope>
    <source>
        <strain evidence="2">Nm10</strain>
    </source>
</reference>
<dbReference type="GO" id="GO:0032259">
    <property type="term" value="P:methylation"/>
    <property type="evidence" value="ECO:0007669"/>
    <property type="project" value="UniProtKB-KW"/>
</dbReference>
<accession>A0A1H2GG23</accession>
<dbReference type="EMBL" id="FNLN01000031">
    <property type="protein sequence ID" value="SDU18371.1"/>
    <property type="molecule type" value="Genomic_DNA"/>
</dbReference>
<keyword evidence="1" id="KW-0808">Transferase</keyword>
<dbReference type="NCBIfam" id="TIGR04096">
    <property type="entry name" value="dnd_rel_methyl"/>
    <property type="match status" value="1"/>
</dbReference>
<name>A0A1H2GG23_9PROT</name>